<evidence type="ECO:0000313" key="1">
    <source>
        <dbReference type="EMBL" id="BBY50475.1"/>
    </source>
</evidence>
<dbReference type="RefSeq" id="WP_163919950.1">
    <property type="nucleotide sequence ID" value="NZ_AP022593.1"/>
</dbReference>
<dbReference type="Proteomes" id="UP000467428">
    <property type="component" value="Chromosome"/>
</dbReference>
<keyword evidence="2" id="KW-1185">Reference proteome</keyword>
<organism evidence="1 2">
    <name type="scientific">Mycolicibacterium arabiense</name>
    <dbReference type="NCBI Taxonomy" id="1286181"/>
    <lineage>
        <taxon>Bacteria</taxon>
        <taxon>Bacillati</taxon>
        <taxon>Actinomycetota</taxon>
        <taxon>Actinomycetes</taxon>
        <taxon>Mycobacteriales</taxon>
        <taxon>Mycobacteriaceae</taxon>
        <taxon>Mycolicibacterium</taxon>
    </lineage>
</organism>
<sequence>MSVDPPEHDDGGTPGARPTRTWLRAVDRLLWGVDAPVSDADRARRWKKFANDVADVAGWGNRRL</sequence>
<gene>
    <name evidence="1" type="ORF">MARA_39430</name>
</gene>
<protein>
    <submittedName>
        <fullName evidence="1">Uncharacterized protein</fullName>
    </submittedName>
</protein>
<evidence type="ECO:0000313" key="2">
    <source>
        <dbReference type="Proteomes" id="UP000467428"/>
    </source>
</evidence>
<accession>A0A7I7S3E2</accession>
<dbReference type="EMBL" id="AP022593">
    <property type="protein sequence ID" value="BBY50475.1"/>
    <property type="molecule type" value="Genomic_DNA"/>
</dbReference>
<name>A0A7I7S3E2_9MYCO</name>
<dbReference type="AlphaFoldDB" id="A0A7I7S3E2"/>
<proteinExistence type="predicted"/>
<reference evidence="1 2" key="1">
    <citation type="journal article" date="2019" name="Emerg. Microbes Infect.">
        <title>Comprehensive subspecies identification of 175 nontuberculous mycobacteria species based on 7547 genomic profiles.</title>
        <authorList>
            <person name="Matsumoto Y."/>
            <person name="Kinjo T."/>
            <person name="Motooka D."/>
            <person name="Nabeya D."/>
            <person name="Jung N."/>
            <person name="Uechi K."/>
            <person name="Horii T."/>
            <person name="Iida T."/>
            <person name="Fujita J."/>
            <person name="Nakamura S."/>
        </authorList>
    </citation>
    <scope>NUCLEOTIDE SEQUENCE [LARGE SCALE GENOMIC DNA]</scope>
    <source>
        <strain evidence="1 2">JCM 18538</strain>
    </source>
</reference>
<geneLocation type="plasmid" evidence="2">
    <name>pjcm18538 dna</name>
</geneLocation>
<dbReference type="KEGG" id="marz:MARA_39430"/>